<dbReference type="InParanoid" id="A0A3P8V9V4"/>
<organism evidence="3 4">
    <name type="scientific">Cynoglossus semilaevis</name>
    <name type="common">Tongue sole</name>
    <dbReference type="NCBI Taxonomy" id="244447"/>
    <lineage>
        <taxon>Eukaryota</taxon>
        <taxon>Metazoa</taxon>
        <taxon>Chordata</taxon>
        <taxon>Craniata</taxon>
        <taxon>Vertebrata</taxon>
        <taxon>Euteleostomi</taxon>
        <taxon>Actinopterygii</taxon>
        <taxon>Neopterygii</taxon>
        <taxon>Teleostei</taxon>
        <taxon>Neoteleostei</taxon>
        <taxon>Acanthomorphata</taxon>
        <taxon>Carangaria</taxon>
        <taxon>Pleuronectiformes</taxon>
        <taxon>Pleuronectoidei</taxon>
        <taxon>Cynoglossidae</taxon>
        <taxon>Cynoglossinae</taxon>
        <taxon>Cynoglossus</taxon>
    </lineage>
</organism>
<dbReference type="GeneTree" id="ENSGT00950000182903"/>
<dbReference type="InterPro" id="IPR015506">
    <property type="entry name" value="Dsh/Dvl-rel"/>
</dbReference>
<dbReference type="PANTHER" id="PTHR10878:SF39">
    <property type="entry name" value="DIXIN ISOFORM X1"/>
    <property type="match status" value="1"/>
</dbReference>
<reference evidence="3" key="2">
    <citation type="submission" date="2025-08" db="UniProtKB">
        <authorList>
            <consortium name="Ensembl"/>
        </authorList>
    </citation>
    <scope>IDENTIFICATION</scope>
</reference>
<dbReference type="STRING" id="244447.ENSCSEP00000010924"/>
<reference evidence="3 4" key="1">
    <citation type="journal article" date="2014" name="Nat. Genet.">
        <title>Whole-genome sequence of a flatfish provides insights into ZW sex chromosome evolution and adaptation to a benthic lifestyle.</title>
        <authorList>
            <person name="Chen S."/>
            <person name="Zhang G."/>
            <person name="Shao C."/>
            <person name="Huang Q."/>
            <person name="Liu G."/>
            <person name="Zhang P."/>
            <person name="Song W."/>
            <person name="An N."/>
            <person name="Chalopin D."/>
            <person name="Volff J.N."/>
            <person name="Hong Y."/>
            <person name="Li Q."/>
            <person name="Sha Z."/>
            <person name="Zhou H."/>
            <person name="Xie M."/>
            <person name="Yu Q."/>
            <person name="Liu Y."/>
            <person name="Xiang H."/>
            <person name="Wang N."/>
            <person name="Wu K."/>
            <person name="Yang C."/>
            <person name="Zhou Q."/>
            <person name="Liao X."/>
            <person name="Yang L."/>
            <person name="Hu Q."/>
            <person name="Zhang J."/>
            <person name="Meng L."/>
            <person name="Jin L."/>
            <person name="Tian Y."/>
            <person name="Lian J."/>
            <person name="Yang J."/>
            <person name="Miao G."/>
            <person name="Liu S."/>
            <person name="Liang Z."/>
            <person name="Yan F."/>
            <person name="Li Y."/>
            <person name="Sun B."/>
            <person name="Zhang H."/>
            <person name="Zhang J."/>
            <person name="Zhu Y."/>
            <person name="Du M."/>
            <person name="Zhao Y."/>
            <person name="Schartl M."/>
            <person name="Tang Q."/>
            <person name="Wang J."/>
        </authorList>
    </citation>
    <scope>NUCLEOTIDE SEQUENCE</scope>
</reference>
<evidence type="ECO:0000256" key="1">
    <source>
        <dbReference type="SAM" id="Coils"/>
    </source>
</evidence>
<evidence type="ECO:0000313" key="3">
    <source>
        <dbReference type="Ensembl" id="ENSCSEP00000010924.1"/>
    </source>
</evidence>
<evidence type="ECO:0000313" key="4">
    <source>
        <dbReference type="Proteomes" id="UP000265120"/>
    </source>
</evidence>
<proteinExistence type="predicted"/>
<accession>A0A3P8V9V4</accession>
<feature type="compositionally biased region" description="Polar residues" evidence="2">
    <location>
        <begin position="276"/>
        <end position="290"/>
    </location>
</feature>
<feature type="region of interest" description="Disordered" evidence="2">
    <location>
        <begin position="274"/>
        <end position="300"/>
    </location>
</feature>
<protein>
    <submittedName>
        <fullName evidence="3">Dixin</fullName>
    </submittedName>
</protein>
<dbReference type="Proteomes" id="UP000265120">
    <property type="component" value="Chromosome 19"/>
</dbReference>
<dbReference type="PANTHER" id="PTHR10878">
    <property type="entry name" value="SEGMENT POLARITY PROTEIN DISHEVELLED"/>
    <property type="match status" value="1"/>
</dbReference>
<dbReference type="Ensembl" id="ENSCSET00000011053.1">
    <property type="protein sequence ID" value="ENSCSEP00000010924.1"/>
    <property type="gene ID" value="ENSCSEG00000006990.1"/>
</dbReference>
<dbReference type="AlphaFoldDB" id="A0A3P8V9V4"/>
<dbReference type="OMA" id="IFMSTHH"/>
<feature type="compositionally biased region" description="Basic residues" evidence="2">
    <location>
        <begin position="350"/>
        <end position="361"/>
    </location>
</feature>
<evidence type="ECO:0000256" key="2">
    <source>
        <dbReference type="SAM" id="MobiDB-lite"/>
    </source>
</evidence>
<dbReference type="GO" id="GO:0005829">
    <property type="term" value="C:cytosol"/>
    <property type="evidence" value="ECO:0007669"/>
    <property type="project" value="TreeGrafter"/>
</dbReference>
<keyword evidence="4" id="KW-1185">Reference proteome</keyword>
<name>A0A3P8V9V4_CYNSE</name>
<dbReference type="GO" id="GO:0060070">
    <property type="term" value="P:canonical Wnt signaling pathway"/>
    <property type="evidence" value="ECO:0007669"/>
    <property type="project" value="TreeGrafter"/>
</dbReference>
<reference evidence="3" key="3">
    <citation type="submission" date="2025-09" db="UniProtKB">
        <authorList>
            <consortium name="Ensembl"/>
        </authorList>
    </citation>
    <scope>IDENTIFICATION</scope>
</reference>
<feature type="coiled-coil region" evidence="1">
    <location>
        <begin position="142"/>
        <end position="267"/>
    </location>
</feature>
<sequence>MSIFMSTHHCWSIQPQLRQPTAARQSAPRWPVGRTRERVPAAAKHRSVLSTDISLSDQEQTPSGRVSNCVCLSISMNAAESSLDVGTTLDDSLSEELEKEVQETRKMVSALQALLLQGSLPEEEEEEDVSLHVDQCDPEQQLTVVRSRLDQSMEEVQELKREVLRCKQELRTLQGVKVAQQQRLCSQESSILQMKQELLRASMSRDELNNQKAELQWKLEESNRLWTECKKEVGQKERLLQQLRLRLEESQKQQTDLQRELENKTNLLQGLMGRDLQQTPPSTDINSGGSPHSGAPAVSLSDAEEVQLLRDSLESLRNNFRDHAPQHHTLDTLEQGIVSLMDRLQVLHAHRGRVSSPRRKGQRSDHDPWSCTSEFCPRPRPAHAPDVYFHYKH</sequence>
<keyword evidence="1" id="KW-0175">Coiled coil</keyword>
<feature type="region of interest" description="Disordered" evidence="2">
    <location>
        <begin position="350"/>
        <end position="370"/>
    </location>
</feature>